<dbReference type="OrthoDB" id="9807591at2"/>
<feature type="domain" description="Heparan-alpha-glucosaminide N-acetyltransferase catalytic" evidence="2">
    <location>
        <begin position="17"/>
        <end position="235"/>
    </location>
</feature>
<feature type="transmembrane region" description="Helical" evidence="1">
    <location>
        <begin position="184"/>
        <end position="206"/>
    </location>
</feature>
<feature type="transmembrane region" description="Helical" evidence="1">
    <location>
        <begin position="59"/>
        <end position="81"/>
    </location>
</feature>
<reference evidence="3 4" key="1">
    <citation type="submission" date="2019-05" db="EMBL/GenBank/DDBJ databases">
        <title>Pseudorhodobacter turbinis sp. nov., isolated from the gut of the Korean turban shell.</title>
        <authorList>
            <person name="Jeong Y.-S."/>
            <person name="Kang W.-R."/>
            <person name="Bae J.-W."/>
        </authorList>
    </citation>
    <scope>NUCLEOTIDE SEQUENCE [LARGE SCALE GENOMIC DNA]</scope>
    <source>
        <strain evidence="3 4">S12M18</strain>
    </source>
</reference>
<dbReference type="EMBL" id="CP039964">
    <property type="protein sequence ID" value="QCO55304.1"/>
    <property type="molecule type" value="Genomic_DNA"/>
</dbReference>
<keyword evidence="4" id="KW-1185">Reference proteome</keyword>
<keyword evidence="1" id="KW-0472">Membrane</keyword>
<sequence>MARGSANGGKVRQQQERILWLDMARALAVVGMVVYHFTFDLAMFGYIPAPTPVTGFWAIFARAVAGSFIALAGFGLVLAHWRGIGWRRFWRRLGIVAAGAALVSLATWFVMPGQFVFFGILHSIALSSVIGLAFLRLHWVGMLGLAAAVIALPQVWRDVIFDAPPLWFVGLSAHVRPSIDFEPFFPWFGAFLIGMAVAKLMLSAGPMARSTPTPAMERVSFIGRHSLVIYLIHQPVLIGLFISWNWLNG</sequence>
<evidence type="ECO:0000256" key="1">
    <source>
        <dbReference type="SAM" id="Phobius"/>
    </source>
</evidence>
<dbReference type="InterPro" id="IPR012429">
    <property type="entry name" value="HGSNAT_cat"/>
</dbReference>
<gene>
    <name evidence="3" type="ORF">EOK75_05645</name>
</gene>
<feature type="transmembrane region" description="Helical" evidence="1">
    <location>
        <begin position="139"/>
        <end position="156"/>
    </location>
</feature>
<name>A0A4V1E0P0_9RHOB</name>
<dbReference type="Pfam" id="PF07786">
    <property type="entry name" value="HGSNAT_cat"/>
    <property type="match status" value="1"/>
</dbReference>
<feature type="transmembrane region" description="Helical" evidence="1">
    <location>
        <begin position="227"/>
        <end position="247"/>
    </location>
</feature>
<dbReference type="Proteomes" id="UP000298631">
    <property type="component" value="Chromosome"/>
</dbReference>
<organism evidence="3 4">
    <name type="scientific">Pseudorhodobacter turbinis</name>
    <dbReference type="NCBI Taxonomy" id="2500533"/>
    <lineage>
        <taxon>Bacteria</taxon>
        <taxon>Pseudomonadati</taxon>
        <taxon>Pseudomonadota</taxon>
        <taxon>Alphaproteobacteria</taxon>
        <taxon>Rhodobacterales</taxon>
        <taxon>Paracoccaceae</taxon>
        <taxon>Pseudorhodobacter</taxon>
    </lineage>
</organism>
<proteinExistence type="predicted"/>
<feature type="transmembrane region" description="Helical" evidence="1">
    <location>
        <begin position="26"/>
        <end position="47"/>
    </location>
</feature>
<dbReference type="KEGG" id="pseb:EOK75_05645"/>
<dbReference type="AlphaFoldDB" id="A0A4V1E0P0"/>
<feature type="transmembrane region" description="Helical" evidence="1">
    <location>
        <begin position="93"/>
        <end position="110"/>
    </location>
</feature>
<evidence type="ECO:0000313" key="3">
    <source>
        <dbReference type="EMBL" id="QCO55304.1"/>
    </source>
</evidence>
<keyword evidence="1" id="KW-1133">Transmembrane helix</keyword>
<evidence type="ECO:0000259" key="2">
    <source>
        <dbReference type="Pfam" id="PF07786"/>
    </source>
</evidence>
<feature type="transmembrane region" description="Helical" evidence="1">
    <location>
        <begin position="116"/>
        <end position="134"/>
    </location>
</feature>
<keyword evidence="1" id="KW-0812">Transmembrane</keyword>
<evidence type="ECO:0000313" key="4">
    <source>
        <dbReference type="Proteomes" id="UP000298631"/>
    </source>
</evidence>
<accession>A0A4V1E0P0</accession>
<protein>
    <submittedName>
        <fullName evidence="3">DUF1624 domain-containing protein</fullName>
    </submittedName>
</protein>